<evidence type="ECO:0000313" key="3">
    <source>
        <dbReference type="Proteomes" id="UP000827889"/>
    </source>
</evidence>
<dbReference type="Pfam" id="PF12796">
    <property type="entry name" value="Ank_2"/>
    <property type="match status" value="1"/>
</dbReference>
<evidence type="ECO:0000313" key="4">
    <source>
        <dbReference type="RefSeq" id="XP_048140822.1"/>
    </source>
</evidence>
<name>A0ABM3HW43_9MYRT</name>
<dbReference type="GeneID" id="115732960"/>
<accession>A0ABM3HW43</accession>
<feature type="domain" description="PGG" evidence="2">
    <location>
        <begin position="443"/>
        <end position="480"/>
    </location>
</feature>
<gene>
    <name evidence="4" type="primary">LOC115732960</name>
</gene>
<keyword evidence="1" id="KW-0040">ANK repeat</keyword>
<keyword evidence="3" id="KW-1185">Reference proteome</keyword>
<dbReference type="SUPFAM" id="SSF48403">
    <property type="entry name" value="Ankyrin repeat"/>
    <property type="match status" value="1"/>
</dbReference>
<evidence type="ECO:0000259" key="2">
    <source>
        <dbReference type="Pfam" id="PF13962"/>
    </source>
</evidence>
<dbReference type="PANTHER" id="PTHR24128:SF24">
    <property type="entry name" value="ANKYRIN REPEAT PROTEIN"/>
    <property type="match status" value="1"/>
</dbReference>
<dbReference type="InterPro" id="IPR026961">
    <property type="entry name" value="PGG_dom"/>
</dbReference>
<dbReference type="PANTHER" id="PTHR24128">
    <property type="entry name" value="HOMEOBOX PROTEIN WARIAI"/>
    <property type="match status" value="1"/>
</dbReference>
<dbReference type="Pfam" id="PF13962">
    <property type="entry name" value="PGG"/>
    <property type="match status" value="2"/>
</dbReference>
<dbReference type="InterPro" id="IPR002110">
    <property type="entry name" value="Ankyrin_rpt"/>
</dbReference>
<dbReference type="PROSITE" id="PS50297">
    <property type="entry name" value="ANK_REP_REGION"/>
    <property type="match status" value="1"/>
</dbReference>
<dbReference type="Proteomes" id="UP000827889">
    <property type="component" value="Chromosome 9"/>
</dbReference>
<dbReference type="InterPro" id="IPR036770">
    <property type="entry name" value="Ankyrin_rpt-contain_sf"/>
</dbReference>
<dbReference type="Pfam" id="PF00023">
    <property type="entry name" value="Ank"/>
    <property type="match status" value="1"/>
</dbReference>
<feature type="repeat" description="ANK" evidence="1">
    <location>
        <begin position="184"/>
        <end position="205"/>
    </location>
</feature>
<dbReference type="SMART" id="SM00248">
    <property type="entry name" value="ANK"/>
    <property type="match status" value="5"/>
</dbReference>
<evidence type="ECO:0000256" key="1">
    <source>
        <dbReference type="PROSITE-ProRule" id="PRU00023"/>
    </source>
</evidence>
<dbReference type="RefSeq" id="XP_048140822.1">
    <property type="nucleotide sequence ID" value="XM_048284865.1"/>
</dbReference>
<protein>
    <submittedName>
        <fullName evidence="4">Ankyrin repeat-containing protein BDA1-like</fullName>
    </submittedName>
</protein>
<reference evidence="4" key="1">
    <citation type="submission" date="2025-08" db="UniProtKB">
        <authorList>
            <consortium name="RefSeq"/>
        </authorList>
    </citation>
    <scope>IDENTIFICATION</scope>
    <source>
        <tissue evidence="4">Leaf</tissue>
    </source>
</reference>
<organism evidence="3 4">
    <name type="scientific">Rhodamnia argentea</name>
    <dbReference type="NCBI Taxonomy" id="178133"/>
    <lineage>
        <taxon>Eukaryota</taxon>
        <taxon>Viridiplantae</taxon>
        <taxon>Streptophyta</taxon>
        <taxon>Embryophyta</taxon>
        <taxon>Tracheophyta</taxon>
        <taxon>Spermatophyta</taxon>
        <taxon>Magnoliopsida</taxon>
        <taxon>eudicotyledons</taxon>
        <taxon>Gunneridae</taxon>
        <taxon>Pentapetalae</taxon>
        <taxon>rosids</taxon>
        <taxon>malvids</taxon>
        <taxon>Myrtales</taxon>
        <taxon>Myrtaceae</taxon>
        <taxon>Myrtoideae</taxon>
        <taxon>Myrteae</taxon>
        <taxon>Australasian group</taxon>
        <taxon>Rhodamnia</taxon>
    </lineage>
</organism>
<dbReference type="Gene3D" id="1.25.40.20">
    <property type="entry name" value="Ankyrin repeat-containing domain"/>
    <property type="match status" value="1"/>
</dbReference>
<dbReference type="PROSITE" id="PS50088">
    <property type="entry name" value="ANK_REPEAT"/>
    <property type="match status" value="1"/>
</dbReference>
<sequence length="539" mass="59101">MSLQEAIAADSVNELHSLIEEDENLLDHGSQGPFPNTPLHVAAEQGKTKVAMEIATLKPPFTRKLNRGGHSPMHLALQKKHYRIVRALMTLNPELVRVRGRGGITPLHFVAGEKGDNGWDSVELLELLAEFLSACKSSIEDLTNQCETAVHVAARTGNNEAFKVLFGWLKRVHLTRILEWKDQNGDTVLHIAASEKQPEIIKLLIGYTAVKAKNFQGKTALDIFQENPSGDQDLANWSRCLGRRAITPTLSLSQFFGEELTSFEKCANFFRIPDESARNIILVVSTLIAAATYQAALTPPGGYWQDSSSNATTNSTVVITNSSSIDSGKTHLAGDIILRGWGFTVYTIHNSMAFFASITTIWATTFTVEANPLLHIPIPLLCLAYYCSLGIQIPQDCEIIKLLIGYTAVKAKNFRGRTALDIFQENPSGNQDLANRIPDESALDVILVVSTLIAATTYQATLTPPGGYWQDSSSNPTANSTVVTANSSSIATGKTHEAGDIILRGSDEKMFAEFKEAMTSQFEIRDLVLMSYFLDLEVK</sequence>
<feature type="domain" description="PGG" evidence="2">
    <location>
        <begin position="276"/>
        <end position="367"/>
    </location>
</feature>
<proteinExistence type="predicted"/>